<organism evidence="10 11">
    <name type="scientific">Caldicellulosiruptor saccharolyticus (strain ATCC 43494 / DSM 8903 / Tp8T 6331)</name>
    <dbReference type="NCBI Taxonomy" id="351627"/>
    <lineage>
        <taxon>Bacteria</taxon>
        <taxon>Bacillati</taxon>
        <taxon>Bacillota</taxon>
        <taxon>Bacillota incertae sedis</taxon>
        <taxon>Caldicellulosiruptorales</taxon>
        <taxon>Caldicellulosiruptoraceae</taxon>
        <taxon>Caldicellulosiruptor</taxon>
    </lineage>
</organism>
<accession>A4XHF0</accession>
<keyword evidence="5" id="KW-0406">Ion transport</keyword>
<dbReference type="Pfam" id="PF00654">
    <property type="entry name" value="Voltage_CLC"/>
    <property type="match status" value="1"/>
</dbReference>
<sequence length="442" mass="48443">MVSGSGIPQVSGIVKGLLKVDWFKILLYKFLGGVLCIGSGLSLGREGPSIQLGAAIGQGISRFLKRFRVEEKYLITCGASAGLSAAFNAPLAGVVFALEELHKNFSPLVLVSTMISSLTADFVSSSFFGLKPLFDFSYLTLIPLDKYPYLIVLGIIMGFIGFAFNTVLLKTQEIYKKTKLRTEIKLLIPFLLSIFVGLFIPDALGGGENVIRSLNNSNYEPFFILTLLVVKFFFTMISYGSGAPGGIFMPLLLIGTLVGNIYGICANKFFHLNSSFIKDFAIIAMAGNFAAIVKAPITGALLVTEMTGSFRHLLALSTVSILAYLTSEILKNKPIYEVLLERLLENGYVKVERDEENKILFEVPVGVGSAIDGKRIKDIEWPSDCLLVSIRRGSSELIPRGETKILAGDYLVVLTNENKFLDLNEELSIMAAQPTKLRDKKW</sequence>
<evidence type="ECO:0000259" key="9">
    <source>
        <dbReference type="PROSITE" id="PS51202"/>
    </source>
</evidence>
<dbReference type="GO" id="GO:0005886">
    <property type="term" value="C:plasma membrane"/>
    <property type="evidence" value="ECO:0007669"/>
    <property type="project" value="TreeGrafter"/>
</dbReference>
<evidence type="ECO:0000256" key="7">
    <source>
        <dbReference type="ARBA" id="ARBA00023214"/>
    </source>
</evidence>
<dbReference type="eggNOG" id="COG0569">
    <property type="taxonomic scope" value="Bacteria"/>
</dbReference>
<dbReference type="Proteomes" id="UP000000256">
    <property type="component" value="Chromosome"/>
</dbReference>
<keyword evidence="4 8" id="KW-1133">Transmembrane helix</keyword>
<dbReference type="GO" id="GO:0008324">
    <property type="term" value="F:monoatomic cation transmembrane transporter activity"/>
    <property type="evidence" value="ECO:0007669"/>
    <property type="project" value="InterPro"/>
</dbReference>
<evidence type="ECO:0000256" key="4">
    <source>
        <dbReference type="ARBA" id="ARBA00022989"/>
    </source>
</evidence>
<evidence type="ECO:0000256" key="2">
    <source>
        <dbReference type="ARBA" id="ARBA00022448"/>
    </source>
</evidence>
<evidence type="ECO:0000313" key="10">
    <source>
        <dbReference type="EMBL" id="ABP66335.1"/>
    </source>
</evidence>
<dbReference type="InterPro" id="IPR036721">
    <property type="entry name" value="RCK_C_sf"/>
</dbReference>
<dbReference type="Pfam" id="PF02080">
    <property type="entry name" value="TrkA_C"/>
    <property type="match status" value="1"/>
</dbReference>
<keyword evidence="11" id="KW-1185">Reference proteome</keyword>
<dbReference type="CDD" id="cd01031">
    <property type="entry name" value="EriC"/>
    <property type="match status" value="1"/>
</dbReference>
<dbReference type="InterPro" id="IPR006037">
    <property type="entry name" value="RCK_C"/>
</dbReference>
<evidence type="ECO:0000256" key="5">
    <source>
        <dbReference type="ARBA" id="ARBA00023065"/>
    </source>
</evidence>
<name>A4XHF0_CALS8</name>
<reference evidence="10 11" key="1">
    <citation type="journal article" date="2008" name="Appl. Environ. Microbiol.">
        <title>Hydrogenomics of the extremely thermophilic bacterium Caldicellulosiruptor saccharolyticus.</title>
        <authorList>
            <person name="van de Werken H.J."/>
            <person name="Verhaart M.R."/>
            <person name="VanFossen A.L."/>
            <person name="Willquist K."/>
            <person name="Lewis D.L."/>
            <person name="Nichols J.D."/>
            <person name="Goorissen H.P."/>
            <person name="Mongodin E.F."/>
            <person name="Nelson K.E."/>
            <person name="van Niel E.W."/>
            <person name="Stams A.J."/>
            <person name="Ward D.E."/>
            <person name="de Vos W.M."/>
            <person name="van der Oost J."/>
            <person name="Kelly R.M."/>
            <person name="Kengen S.W."/>
        </authorList>
    </citation>
    <scope>NUCLEOTIDE SEQUENCE [LARGE SCALE GENOMIC DNA]</scope>
    <source>
        <strain evidence="11">ATCC 43494 / DSM 8903 / Tp8T 6331</strain>
    </source>
</reference>
<keyword evidence="3 8" id="KW-0812">Transmembrane</keyword>
<protein>
    <submittedName>
        <fullName evidence="10">Cl-channel, voltage-gated family protein</fullName>
    </submittedName>
</protein>
<dbReference type="EMBL" id="CP000679">
    <property type="protein sequence ID" value="ABP66335.1"/>
    <property type="molecule type" value="Genomic_DNA"/>
</dbReference>
<evidence type="ECO:0000256" key="3">
    <source>
        <dbReference type="ARBA" id="ARBA00022692"/>
    </source>
</evidence>
<comment type="subcellular location">
    <subcellularLocation>
        <location evidence="1">Membrane</location>
        <topology evidence="1">Multi-pass membrane protein</topology>
    </subcellularLocation>
</comment>
<keyword evidence="6 8" id="KW-0472">Membrane</keyword>
<feature type="domain" description="RCK C-terminal" evidence="9">
    <location>
        <begin position="346"/>
        <end position="430"/>
    </location>
</feature>
<dbReference type="AlphaFoldDB" id="A4XHF0"/>
<evidence type="ECO:0000256" key="6">
    <source>
        <dbReference type="ARBA" id="ARBA00023136"/>
    </source>
</evidence>
<feature type="transmembrane region" description="Helical" evidence="8">
    <location>
        <begin position="251"/>
        <end position="270"/>
    </location>
</feature>
<feature type="transmembrane region" description="Helical" evidence="8">
    <location>
        <begin position="105"/>
        <end position="127"/>
    </location>
</feature>
<dbReference type="HOGENOM" id="CLU_015263_7_2_9"/>
<gene>
    <name evidence="10" type="ordered locus">Csac_0716</name>
</gene>
<dbReference type="Gene3D" id="1.10.3080.10">
    <property type="entry name" value="Clc chloride channel"/>
    <property type="match status" value="1"/>
</dbReference>
<dbReference type="InterPro" id="IPR001807">
    <property type="entry name" value="ClC"/>
</dbReference>
<dbReference type="KEGG" id="csc:Csac_0716"/>
<feature type="transmembrane region" description="Helical" evidence="8">
    <location>
        <begin position="184"/>
        <end position="201"/>
    </location>
</feature>
<dbReference type="SUPFAM" id="SSF116726">
    <property type="entry name" value="TrkA C-terminal domain-like"/>
    <property type="match status" value="1"/>
</dbReference>
<dbReference type="RefSeq" id="WP_011916282.1">
    <property type="nucleotide sequence ID" value="NC_009437.1"/>
</dbReference>
<evidence type="ECO:0000256" key="8">
    <source>
        <dbReference type="SAM" id="Phobius"/>
    </source>
</evidence>
<keyword evidence="7" id="KW-0868">Chloride</keyword>
<dbReference type="PROSITE" id="PS51202">
    <property type="entry name" value="RCK_C"/>
    <property type="match status" value="1"/>
</dbReference>
<feature type="transmembrane region" description="Helical" evidence="8">
    <location>
        <begin position="147"/>
        <end position="164"/>
    </location>
</feature>
<evidence type="ECO:0000256" key="1">
    <source>
        <dbReference type="ARBA" id="ARBA00004141"/>
    </source>
</evidence>
<dbReference type="PANTHER" id="PTHR45711">
    <property type="entry name" value="CHLORIDE CHANNEL PROTEIN"/>
    <property type="match status" value="1"/>
</dbReference>
<dbReference type="PANTHER" id="PTHR45711:SF6">
    <property type="entry name" value="CHLORIDE CHANNEL PROTEIN"/>
    <property type="match status" value="1"/>
</dbReference>
<proteinExistence type="predicted"/>
<feature type="transmembrane region" description="Helical" evidence="8">
    <location>
        <begin position="282"/>
        <end position="303"/>
    </location>
</feature>
<dbReference type="Gene3D" id="3.30.70.1450">
    <property type="entry name" value="Regulator of K+ conductance, C-terminal domain"/>
    <property type="match status" value="1"/>
</dbReference>
<evidence type="ECO:0000313" key="11">
    <source>
        <dbReference type="Proteomes" id="UP000000256"/>
    </source>
</evidence>
<keyword evidence="2" id="KW-0813">Transport</keyword>
<dbReference type="SUPFAM" id="SSF81340">
    <property type="entry name" value="Clc chloride channel"/>
    <property type="match status" value="1"/>
</dbReference>
<dbReference type="GO" id="GO:0006813">
    <property type="term" value="P:potassium ion transport"/>
    <property type="evidence" value="ECO:0007669"/>
    <property type="project" value="InterPro"/>
</dbReference>
<dbReference type="eggNOG" id="COG0038">
    <property type="taxonomic scope" value="Bacteria"/>
</dbReference>
<feature type="transmembrane region" description="Helical" evidence="8">
    <location>
        <begin position="221"/>
        <end position="239"/>
    </location>
</feature>
<dbReference type="PRINTS" id="PR00762">
    <property type="entry name" value="CLCHANNEL"/>
</dbReference>
<dbReference type="GO" id="GO:0005247">
    <property type="term" value="F:voltage-gated chloride channel activity"/>
    <property type="evidence" value="ECO:0007669"/>
    <property type="project" value="TreeGrafter"/>
</dbReference>
<dbReference type="InterPro" id="IPR014743">
    <property type="entry name" value="Cl-channel_core"/>
</dbReference>
<feature type="transmembrane region" description="Helical" evidence="8">
    <location>
        <begin position="73"/>
        <end position="98"/>
    </location>
</feature>